<name>A0A1M6Q6J9_9PROT</name>
<organism evidence="4 5">
    <name type="scientific">Muricoccus roseus</name>
    <dbReference type="NCBI Taxonomy" id="198092"/>
    <lineage>
        <taxon>Bacteria</taxon>
        <taxon>Pseudomonadati</taxon>
        <taxon>Pseudomonadota</taxon>
        <taxon>Alphaproteobacteria</taxon>
        <taxon>Acetobacterales</taxon>
        <taxon>Roseomonadaceae</taxon>
        <taxon>Muricoccus</taxon>
    </lineage>
</organism>
<dbReference type="GO" id="GO:0008168">
    <property type="term" value="F:methyltransferase activity"/>
    <property type="evidence" value="ECO:0007669"/>
    <property type="project" value="UniProtKB-KW"/>
</dbReference>
<dbReference type="InterPro" id="IPR041698">
    <property type="entry name" value="Methyltransf_25"/>
</dbReference>
<dbReference type="Pfam" id="PF13649">
    <property type="entry name" value="Methyltransf_25"/>
    <property type="match status" value="1"/>
</dbReference>
<dbReference type="CDD" id="cd02440">
    <property type="entry name" value="AdoMet_MTases"/>
    <property type="match status" value="1"/>
</dbReference>
<dbReference type="PANTHER" id="PTHR43861">
    <property type="entry name" value="TRANS-ACONITATE 2-METHYLTRANSFERASE-RELATED"/>
    <property type="match status" value="1"/>
</dbReference>
<dbReference type="STRING" id="198092.SAMN02745194_04304"/>
<dbReference type="Gene3D" id="3.40.50.150">
    <property type="entry name" value="Vaccinia Virus protein VP39"/>
    <property type="match status" value="1"/>
</dbReference>
<dbReference type="OrthoDB" id="7628122at2"/>
<sequence>MREEPSNSVEAALDGCDAGGMRMTAPGPLLPQALFDAETGSGGGGAPSLYDMAELYDAIVPPGPCEAFYREEARRGGPVLELACGTGRLTLPLARDGHEVVGLDSSRTMLAAAARKAAAVGLRASFVLGDMRDFALDRRFGLIILSCNSLAHLTEMGDLRACLSAVRRHLAPGGIFAFDVVRPDLRELARPEGEVRRLDLGPNPASAVEAEEVAEYDPVRQVRVSHWRLRETGGRRRAMAPLVLRQFFPQELPLLLEACGLEVVERYGDFARDPLGAGSLNQICLARAAGGG</sequence>
<proteinExistence type="predicted"/>
<evidence type="ECO:0000313" key="4">
    <source>
        <dbReference type="EMBL" id="SHK15750.1"/>
    </source>
</evidence>
<reference evidence="4 5" key="1">
    <citation type="submission" date="2016-11" db="EMBL/GenBank/DDBJ databases">
        <authorList>
            <person name="Jaros S."/>
            <person name="Januszkiewicz K."/>
            <person name="Wedrychowicz H."/>
        </authorList>
    </citation>
    <scope>NUCLEOTIDE SEQUENCE [LARGE SCALE GENOMIC DNA]</scope>
    <source>
        <strain evidence="4 5">DSM 14916</strain>
    </source>
</reference>
<accession>A0A1M6Q6J9</accession>
<keyword evidence="2 4" id="KW-0808">Transferase</keyword>
<dbReference type="Gene3D" id="2.20.130.10">
    <property type="entry name" value="CAC2371-like domains"/>
    <property type="match status" value="1"/>
</dbReference>
<dbReference type="AlphaFoldDB" id="A0A1M6Q6J9"/>
<evidence type="ECO:0000256" key="1">
    <source>
        <dbReference type="ARBA" id="ARBA00022603"/>
    </source>
</evidence>
<dbReference type="GO" id="GO:0032259">
    <property type="term" value="P:methylation"/>
    <property type="evidence" value="ECO:0007669"/>
    <property type="project" value="UniProtKB-KW"/>
</dbReference>
<evidence type="ECO:0000259" key="3">
    <source>
        <dbReference type="Pfam" id="PF13649"/>
    </source>
</evidence>
<dbReference type="PANTHER" id="PTHR43861:SF1">
    <property type="entry name" value="TRANS-ACONITATE 2-METHYLTRANSFERASE"/>
    <property type="match status" value="1"/>
</dbReference>
<dbReference type="SUPFAM" id="SSF53335">
    <property type="entry name" value="S-adenosyl-L-methionine-dependent methyltransferases"/>
    <property type="match status" value="1"/>
</dbReference>
<protein>
    <submittedName>
        <fullName evidence="4">Methyltransferase domain-containing protein</fullName>
    </submittedName>
</protein>
<gene>
    <name evidence="4" type="ORF">SAMN02745194_04304</name>
</gene>
<dbReference type="InterPro" id="IPR029063">
    <property type="entry name" value="SAM-dependent_MTases_sf"/>
</dbReference>
<evidence type="ECO:0000256" key="2">
    <source>
        <dbReference type="ARBA" id="ARBA00022679"/>
    </source>
</evidence>
<dbReference type="EMBL" id="FQZF01000034">
    <property type="protein sequence ID" value="SHK15750.1"/>
    <property type="molecule type" value="Genomic_DNA"/>
</dbReference>
<keyword evidence="1 4" id="KW-0489">Methyltransferase</keyword>
<keyword evidence="5" id="KW-1185">Reference proteome</keyword>
<dbReference type="Proteomes" id="UP000184387">
    <property type="component" value="Unassembled WGS sequence"/>
</dbReference>
<evidence type="ECO:0000313" key="5">
    <source>
        <dbReference type="Proteomes" id="UP000184387"/>
    </source>
</evidence>
<feature type="domain" description="Methyltransferase" evidence="3">
    <location>
        <begin position="79"/>
        <end position="174"/>
    </location>
</feature>